<dbReference type="PANTHER" id="PTHR13505:SF7">
    <property type="entry name" value="TRANSMEMBRANE PROTEIN 208"/>
    <property type="match status" value="1"/>
</dbReference>
<name>A0A9W6Z1K9_AMBMO</name>
<dbReference type="AlphaFoldDB" id="A0A9W6Z1K9"/>
<keyword evidence="3 8" id="KW-0812">Transmembrane</keyword>
<reference evidence="9" key="1">
    <citation type="submission" date="2023-04" db="EMBL/GenBank/DDBJ databases">
        <title>Ambrosiozyma monospora NBRC 1965.</title>
        <authorList>
            <person name="Ichikawa N."/>
            <person name="Sato H."/>
            <person name="Tonouchi N."/>
        </authorList>
    </citation>
    <scope>NUCLEOTIDE SEQUENCE</scope>
    <source>
        <strain evidence="9">NBRC 1965</strain>
    </source>
</reference>
<evidence type="ECO:0000256" key="4">
    <source>
        <dbReference type="ARBA" id="ARBA00022824"/>
    </source>
</evidence>
<evidence type="ECO:0000256" key="3">
    <source>
        <dbReference type="ARBA" id="ARBA00022692"/>
    </source>
</evidence>
<feature type="compositionally biased region" description="Low complexity" evidence="7">
    <location>
        <begin position="160"/>
        <end position="171"/>
    </location>
</feature>
<feature type="transmembrane region" description="Helical" evidence="8">
    <location>
        <begin position="20"/>
        <end position="38"/>
    </location>
</feature>
<dbReference type="GO" id="GO:0005789">
    <property type="term" value="C:endoplasmic reticulum membrane"/>
    <property type="evidence" value="ECO:0007669"/>
    <property type="project" value="UniProtKB-SubCell"/>
</dbReference>
<accession>A0A9W6Z1K9</accession>
<feature type="region of interest" description="Disordered" evidence="7">
    <location>
        <begin position="159"/>
        <end position="191"/>
    </location>
</feature>
<keyword evidence="4" id="KW-0256">Endoplasmic reticulum</keyword>
<dbReference type="Proteomes" id="UP001165063">
    <property type="component" value="Unassembled WGS sequence"/>
</dbReference>
<keyword evidence="5 8" id="KW-1133">Transmembrane helix</keyword>
<dbReference type="PANTHER" id="PTHR13505">
    <property type="entry name" value="TRANSMEMBRANE PROTEIN 208"/>
    <property type="match status" value="1"/>
</dbReference>
<evidence type="ECO:0000256" key="5">
    <source>
        <dbReference type="ARBA" id="ARBA00022989"/>
    </source>
</evidence>
<gene>
    <name evidence="9" type="ORF">Amon01_000560900</name>
</gene>
<evidence type="ECO:0000256" key="6">
    <source>
        <dbReference type="ARBA" id="ARBA00023136"/>
    </source>
</evidence>
<dbReference type="OrthoDB" id="10012212at2759"/>
<evidence type="ECO:0000313" key="9">
    <source>
        <dbReference type="EMBL" id="GMG39777.1"/>
    </source>
</evidence>
<keyword evidence="6 8" id="KW-0472">Membrane</keyword>
<dbReference type="EMBL" id="BSXU01003194">
    <property type="protein sequence ID" value="GMG39777.1"/>
    <property type="molecule type" value="Genomic_DNA"/>
</dbReference>
<evidence type="ECO:0000256" key="8">
    <source>
        <dbReference type="SAM" id="Phobius"/>
    </source>
</evidence>
<keyword evidence="10" id="KW-1185">Reference proteome</keyword>
<comment type="caution">
    <text evidence="9">The sequence shown here is derived from an EMBL/GenBank/DDBJ whole genome shotgun (WGS) entry which is preliminary data.</text>
</comment>
<protein>
    <submittedName>
        <fullName evidence="9">Unnamed protein product</fullName>
    </submittedName>
</protein>
<sequence>MAGASDKKQATSNLKILKEIHLASAIINGLTLLSLFLLHRPSTKKYYFIFSIPAFICQYVIETTGRPTYTTTLQGYQQLVKSGQDLKQSGLTEYMFDLIYITLIIDLLLILFGSNKVWLLFLVVPGFAAFKLKGILGTLLGLVGFKGFGFGKSRTEKEAAANAAAQQQQPVKSKRQQKLEARGNKPKIRYR</sequence>
<evidence type="ECO:0000256" key="1">
    <source>
        <dbReference type="ARBA" id="ARBA00004477"/>
    </source>
</evidence>
<comment type="similarity">
    <text evidence="2">Belongs to the TMEM208 family.</text>
</comment>
<organism evidence="9 10">
    <name type="scientific">Ambrosiozyma monospora</name>
    <name type="common">Yeast</name>
    <name type="synonym">Endomycopsis monosporus</name>
    <dbReference type="NCBI Taxonomy" id="43982"/>
    <lineage>
        <taxon>Eukaryota</taxon>
        <taxon>Fungi</taxon>
        <taxon>Dikarya</taxon>
        <taxon>Ascomycota</taxon>
        <taxon>Saccharomycotina</taxon>
        <taxon>Pichiomycetes</taxon>
        <taxon>Pichiales</taxon>
        <taxon>Pichiaceae</taxon>
        <taxon>Ambrosiozyma</taxon>
    </lineage>
</organism>
<dbReference type="Pfam" id="PF05620">
    <property type="entry name" value="TMEM208_SND2"/>
    <property type="match status" value="1"/>
</dbReference>
<comment type="subcellular location">
    <subcellularLocation>
        <location evidence="1">Endoplasmic reticulum membrane</location>
        <topology evidence="1">Multi-pass membrane protein</topology>
    </subcellularLocation>
</comment>
<evidence type="ECO:0000256" key="2">
    <source>
        <dbReference type="ARBA" id="ARBA00009950"/>
    </source>
</evidence>
<proteinExistence type="inferred from homology"/>
<evidence type="ECO:0000256" key="7">
    <source>
        <dbReference type="SAM" id="MobiDB-lite"/>
    </source>
</evidence>
<feature type="transmembrane region" description="Helical" evidence="8">
    <location>
        <begin position="94"/>
        <end position="112"/>
    </location>
</feature>
<evidence type="ECO:0000313" key="10">
    <source>
        <dbReference type="Proteomes" id="UP001165063"/>
    </source>
</evidence>
<feature type="transmembrane region" description="Helical" evidence="8">
    <location>
        <begin position="118"/>
        <end position="145"/>
    </location>
</feature>
<dbReference type="InterPro" id="IPR008506">
    <property type="entry name" value="SND2/TMEM208"/>
</dbReference>
<dbReference type="GO" id="GO:0005773">
    <property type="term" value="C:vacuole"/>
    <property type="evidence" value="ECO:0007669"/>
    <property type="project" value="GOC"/>
</dbReference>
<dbReference type="GO" id="GO:0006624">
    <property type="term" value="P:vacuolar protein processing"/>
    <property type="evidence" value="ECO:0007669"/>
    <property type="project" value="TreeGrafter"/>
</dbReference>